<dbReference type="Proteomes" id="UP001205601">
    <property type="component" value="Unassembled WGS sequence"/>
</dbReference>
<dbReference type="EMBL" id="JAOCQF010000001">
    <property type="protein sequence ID" value="MCT8328080.1"/>
    <property type="molecule type" value="Genomic_DNA"/>
</dbReference>
<evidence type="ECO:0000313" key="2">
    <source>
        <dbReference type="EMBL" id="MCT8328080.1"/>
    </source>
</evidence>
<keyword evidence="3" id="KW-1185">Reference proteome</keyword>
<evidence type="ECO:0000313" key="3">
    <source>
        <dbReference type="Proteomes" id="UP001205601"/>
    </source>
</evidence>
<comment type="caution">
    <text evidence="2">The sequence shown here is derived from an EMBL/GenBank/DDBJ whole genome shotgun (WGS) entry which is preliminary data.</text>
</comment>
<sequence>MFGAARAAMHAAALTIIAAGVSYTAPAHAAEGGTLTSRKAIAAPDGFGDVCSRYDWACAAGRKDRVDGSDLLALARGINRAINLRYRQITDRSQYGAEEVWSLPTASRGGDCEDFVLAKKQSLIAAGVAPGRLLIATVLDRRRALHAVLVLRTDAGDYVLDNLNNSVKGWQETGYSFLRMQNPEAPHRWNAVFAGGVFNRASS</sequence>
<name>A0ABT2NH50_9RHOB</name>
<feature type="chain" id="PRO_5045602937" evidence="1">
    <location>
        <begin position="30"/>
        <end position="203"/>
    </location>
</feature>
<organism evidence="2 3">
    <name type="scientific">Albidovulum sediminis</name>
    <dbReference type="NCBI Taxonomy" id="3066345"/>
    <lineage>
        <taxon>Bacteria</taxon>
        <taxon>Pseudomonadati</taxon>
        <taxon>Pseudomonadota</taxon>
        <taxon>Alphaproteobacteria</taxon>
        <taxon>Rhodobacterales</taxon>
        <taxon>Paracoccaceae</taxon>
        <taxon>Albidovulum</taxon>
    </lineage>
</organism>
<dbReference type="RefSeq" id="WP_261493526.1">
    <property type="nucleotide sequence ID" value="NZ_JAOCQF010000001.1"/>
</dbReference>
<reference evidence="3" key="1">
    <citation type="submission" date="2023-07" db="EMBL/GenBank/DDBJ databases">
        <title>Defluviimonas sediminis sp. nov., isolated from mangrove sediment.</title>
        <authorList>
            <person name="Liu L."/>
            <person name="Li J."/>
            <person name="Huang Y."/>
            <person name="Pan J."/>
            <person name="Li M."/>
        </authorList>
    </citation>
    <scope>NUCLEOTIDE SEQUENCE [LARGE SCALE GENOMIC DNA]</scope>
    <source>
        <strain evidence="3">FT324</strain>
    </source>
</reference>
<accession>A0ABT2NH50</accession>
<proteinExistence type="predicted"/>
<keyword evidence="1" id="KW-0732">Signal</keyword>
<dbReference type="PANTHER" id="PTHR39327">
    <property type="match status" value="1"/>
</dbReference>
<feature type="signal peptide" evidence="1">
    <location>
        <begin position="1"/>
        <end position="29"/>
    </location>
</feature>
<dbReference type="PANTHER" id="PTHR39327:SF1">
    <property type="entry name" value="BLR5470 PROTEIN"/>
    <property type="match status" value="1"/>
</dbReference>
<dbReference type="Pfam" id="PF06035">
    <property type="entry name" value="Peptidase_C93"/>
    <property type="match status" value="1"/>
</dbReference>
<protein>
    <submittedName>
        <fullName evidence="2">Transglutaminase-like cysteine peptidase</fullName>
    </submittedName>
</protein>
<evidence type="ECO:0000256" key="1">
    <source>
        <dbReference type="SAM" id="SignalP"/>
    </source>
</evidence>
<gene>
    <name evidence="2" type="ORF">N5I32_00975</name>
</gene>
<dbReference type="Gene3D" id="3.10.620.30">
    <property type="match status" value="1"/>
</dbReference>
<dbReference type="InterPro" id="IPR010319">
    <property type="entry name" value="Transglutaminase-like_Cys_pept"/>
</dbReference>